<reference evidence="2 3" key="1">
    <citation type="submission" date="2019-09" db="EMBL/GenBank/DDBJ databases">
        <title>Isolation of a novel species in the genus Cupriavidus from patients with sepsis using whole genome sequencing.</title>
        <authorList>
            <person name="Kweon O.J."/>
            <person name="Lee M.-K."/>
        </authorList>
    </citation>
    <scope>NUCLEOTIDE SEQUENCE [LARGE SCALE GENOMIC DNA]</scope>
    <source>
        <strain evidence="2 3">MKL-01</strain>
    </source>
</reference>
<dbReference type="InterPro" id="IPR029057">
    <property type="entry name" value="PRTase-like"/>
</dbReference>
<keyword evidence="2" id="KW-0808">Transferase</keyword>
<dbReference type="GO" id="GO:0004845">
    <property type="term" value="F:uracil phosphoribosyltransferase activity"/>
    <property type="evidence" value="ECO:0007669"/>
    <property type="project" value="UniProtKB-EC"/>
</dbReference>
<dbReference type="InterPro" id="IPR050137">
    <property type="entry name" value="PyrR_bifunctional"/>
</dbReference>
<organism evidence="2 3">
    <name type="scientific">Cupriavidus cauae</name>
    <dbReference type="NCBI Taxonomy" id="2608999"/>
    <lineage>
        <taxon>Bacteria</taxon>
        <taxon>Pseudomonadati</taxon>
        <taxon>Pseudomonadota</taxon>
        <taxon>Betaproteobacteria</taxon>
        <taxon>Burkholderiales</taxon>
        <taxon>Burkholderiaceae</taxon>
        <taxon>Cupriavidus</taxon>
    </lineage>
</organism>
<dbReference type="InterPro" id="IPR000836">
    <property type="entry name" value="PRTase_dom"/>
</dbReference>
<dbReference type="PANTHER" id="PTHR11608:SF0">
    <property type="entry name" value="BIFUNCTIONAL PROTEIN PYRR"/>
    <property type="match status" value="1"/>
</dbReference>
<proteinExistence type="predicted"/>
<keyword evidence="2" id="KW-0328">Glycosyltransferase</keyword>
<dbReference type="Pfam" id="PF00156">
    <property type="entry name" value="Pribosyltran"/>
    <property type="match status" value="1"/>
</dbReference>
<name>A0A5M8AAT6_9BURK</name>
<evidence type="ECO:0000313" key="2">
    <source>
        <dbReference type="EMBL" id="KAA6119165.1"/>
    </source>
</evidence>
<dbReference type="AlphaFoldDB" id="A0A5M8AAT6"/>
<sequence>MISNVTLDAEALYRALRDHVQGMLSAASGSASGGAPWSIAGIYSGGAWIAERLAADLQLPHYGVINVAFHRDDYAKKGLHSQAQPSTLPFSVQDSHVLLIDDVLATGRTIRAAVNELFDYGRPARVALATLVDRGGRELPIGADFVGERITLPRGTNLVLSREGEGAGIRFSFATETLNGNHNSAAG</sequence>
<accession>A0A5M8AAT6</accession>
<feature type="domain" description="Phosphoribosyltransferase" evidence="1">
    <location>
        <begin position="12"/>
        <end position="144"/>
    </location>
</feature>
<dbReference type="Gene3D" id="3.40.50.2020">
    <property type="match status" value="1"/>
</dbReference>
<comment type="caution">
    <text evidence="2">The sequence shown here is derived from an EMBL/GenBank/DDBJ whole genome shotgun (WGS) entry which is preliminary data.</text>
</comment>
<dbReference type="PANTHER" id="PTHR11608">
    <property type="entry name" value="BIFUNCTIONAL PROTEIN PYRR"/>
    <property type="match status" value="1"/>
</dbReference>
<dbReference type="CDD" id="cd06223">
    <property type="entry name" value="PRTases_typeI"/>
    <property type="match status" value="1"/>
</dbReference>
<evidence type="ECO:0000313" key="3">
    <source>
        <dbReference type="Proteomes" id="UP000324324"/>
    </source>
</evidence>
<dbReference type="SUPFAM" id="SSF53271">
    <property type="entry name" value="PRTase-like"/>
    <property type="match status" value="1"/>
</dbReference>
<evidence type="ECO:0000259" key="1">
    <source>
        <dbReference type="Pfam" id="PF00156"/>
    </source>
</evidence>
<keyword evidence="3" id="KW-1185">Reference proteome</keyword>
<gene>
    <name evidence="2" type="primary">pyrR</name>
    <name evidence="2" type="ORF">F1599_21050</name>
</gene>
<protein>
    <submittedName>
        <fullName evidence="2">Bifunctional pyr operon transcriptional regulator/uracil phosphoribosyltransferase PyrR</fullName>
        <ecNumber evidence="2">2.4.2.9</ecNumber>
    </submittedName>
</protein>
<dbReference type="EC" id="2.4.2.9" evidence="2"/>
<dbReference type="RefSeq" id="WP_150084376.1">
    <property type="nucleotide sequence ID" value="NZ_VWRN01000053.1"/>
</dbReference>
<dbReference type="EMBL" id="VWRN01000053">
    <property type="protein sequence ID" value="KAA6119165.1"/>
    <property type="molecule type" value="Genomic_DNA"/>
</dbReference>
<dbReference type="NCBIfam" id="NF003545">
    <property type="entry name" value="PRK05205.1-1"/>
    <property type="match status" value="1"/>
</dbReference>
<dbReference type="Proteomes" id="UP000324324">
    <property type="component" value="Unassembled WGS sequence"/>
</dbReference>